<dbReference type="WBParaSite" id="PS1159_v2.g9782.t1">
    <property type="protein sequence ID" value="PS1159_v2.g9782.t1"/>
    <property type="gene ID" value="PS1159_v2.g9782"/>
</dbReference>
<accession>A0AC35GXK8</accession>
<proteinExistence type="predicted"/>
<dbReference type="Proteomes" id="UP000887580">
    <property type="component" value="Unplaced"/>
</dbReference>
<name>A0AC35GXK8_9BILA</name>
<evidence type="ECO:0000313" key="2">
    <source>
        <dbReference type="WBParaSite" id="PS1159_v2.g9782.t1"/>
    </source>
</evidence>
<reference evidence="2" key="1">
    <citation type="submission" date="2022-11" db="UniProtKB">
        <authorList>
            <consortium name="WormBaseParasite"/>
        </authorList>
    </citation>
    <scope>IDENTIFICATION</scope>
</reference>
<sequence length="433" mass="48325">MFSSLSKKEGSNSEQNSQPINTEPSSTSSSAPSTASLTSSSSTTSFLFSNPGSSSSSSSTPGTSAMSLMNFAPTPMPSAPYHFPISTQPTINPQQQHQSAFQPFNNNNSSPFSLNLFRNSAEIPLPPFSAAIPSSVPPASLFPFQLNPLMLSTMNRQLSDYQNLQQLLLQQQQKQLQYAPTLTSPVIPKVEVSSPLTISQHHHHHHHHQQQQQQQTTVQSHSSFMSTATPSPITVASGPLIDLRKSLQRQVDRTRRQSFPSKDNSHRHQPKHSSSKCSLFDDGECDGDGTTTADDAIITEKARMLIVSAASLTKFYGTKHYRQSAANSPIVEGNIRKGDIKCIVCQDKAATGRHYGVISCFGCKSFWRRSIWHNRKYRCKFNGDCPIRRLYRNICRACRLRKCFMVGMNPHGMFFKHYMSTFFNLLWDSQKKD</sequence>
<protein>
    <submittedName>
        <fullName evidence="2">Nuclear receptor domain-containing protein</fullName>
    </submittedName>
</protein>
<organism evidence="1 2">
    <name type="scientific">Panagrolaimus sp. PS1159</name>
    <dbReference type="NCBI Taxonomy" id="55785"/>
    <lineage>
        <taxon>Eukaryota</taxon>
        <taxon>Metazoa</taxon>
        <taxon>Ecdysozoa</taxon>
        <taxon>Nematoda</taxon>
        <taxon>Chromadorea</taxon>
        <taxon>Rhabditida</taxon>
        <taxon>Tylenchina</taxon>
        <taxon>Panagrolaimomorpha</taxon>
        <taxon>Panagrolaimoidea</taxon>
        <taxon>Panagrolaimidae</taxon>
        <taxon>Panagrolaimus</taxon>
    </lineage>
</organism>
<evidence type="ECO:0000313" key="1">
    <source>
        <dbReference type="Proteomes" id="UP000887580"/>
    </source>
</evidence>